<dbReference type="InterPro" id="IPR036397">
    <property type="entry name" value="RNaseH_sf"/>
</dbReference>
<proteinExistence type="predicted"/>
<dbReference type="InterPro" id="IPR012337">
    <property type="entry name" value="RNaseH-like_sf"/>
</dbReference>
<dbReference type="OrthoDB" id="3800893at2759"/>
<accession>A0A6A6T3G3</accession>
<sequence>MTEPAKVFQFDQTKPEYSPAWNPNGNATEDRLPAEKTFPTGRTDTQHLRIVFVTSRESSQANAFIDRIKHALRSPLQQRILFDPTMLHAVVPSLQDLIRQNASANSPLMRATVQGNCTAVLGVIDRTGISNAKYREIKAEMNRFGTRKPSVITVSVDKKHLETFLNREQNSLFPLHILQKMNFMLCKTNWTFDSNRANDPDSLSLNPSFADYMVVGAHVCHPNSSSTEFCPSVAAVIASSDPEALFFPGSMRLQPSHKRGNATTSSENNTEQPARGIEGLEDMMKERFLVWNRKLAPKLPHVIQRCQSYLLNTIPPRTLLLVSLTLYVTYI</sequence>
<dbReference type="EMBL" id="MU004362">
    <property type="protein sequence ID" value="KAF2654545.1"/>
    <property type="molecule type" value="Genomic_DNA"/>
</dbReference>
<reference evidence="2" key="1">
    <citation type="journal article" date="2020" name="Stud. Mycol.">
        <title>101 Dothideomycetes genomes: a test case for predicting lifestyles and emergence of pathogens.</title>
        <authorList>
            <person name="Haridas S."/>
            <person name="Albert R."/>
            <person name="Binder M."/>
            <person name="Bloem J."/>
            <person name="Labutti K."/>
            <person name="Salamov A."/>
            <person name="Andreopoulos B."/>
            <person name="Baker S."/>
            <person name="Barry K."/>
            <person name="Bills G."/>
            <person name="Bluhm B."/>
            <person name="Cannon C."/>
            <person name="Castanera R."/>
            <person name="Culley D."/>
            <person name="Daum C."/>
            <person name="Ezra D."/>
            <person name="Gonzalez J."/>
            <person name="Henrissat B."/>
            <person name="Kuo A."/>
            <person name="Liang C."/>
            <person name="Lipzen A."/>
            <person name="Lutzoni F."/>
            <person name="Magnuson J."/>
            <person name="Mondo S."/>
            <person name="Nolan M."/>
            <person name="Ohm R."/>
            <person name="Pangilinan J."/>
            <person name="Park H.-J."/>
            <person name="Ramirez L."/>
            <person name="Alfaro M."/>
            <person name="Sun H."/>
            <person name="Tritt A."/>
            <person name="Yoshinaga Y."/>
            <person name="Zwiers L.-H."/>
            <person name="Turgeon B."/>
            <person name="Goodwin S."/>
            <person name="Spatafora J."/>
            <person name="Crous P."/>
            <person name="Grigoriev I."/>
        </authorList>
    </citation>
    <scope>NUCLEOTIDE SEQUENCE</scope>
    <source>
        <strain evidence="2">CBS 122681</strain>
    </source>
</reference>
<keyword evidence="3" id="KW-1185">Reference proteome</keyword>
<organism evidence="2 3">
    <name type="scientific">Lophiostoma macrostomum CBS 122681</name>
    <dbReference type="NCBI Taxonomy" id="1314788"/>
    <lineage>
        <taxon>Eukaryota</taxon>
        <taxon>Fungi</taxon>
        <taxon>Dikarya</taxon>
        <taxon>Ascomycota</taxon>
        <taxon>Pezizomycotina</taxon>
        <taxon>Dothideomycetes</taxon>
        <taxon>Pleosporomycetidae</taxon>
        <taxon>Pleosporales</taxon>
        <taxon>Lophiostomataceae</taxon>
        <taxon>Lophiostoma</taxon>
    </lineage>
</organism>
<protein>
    <recommendedName>
        <fullName evidence="4">Piwi domain-containing protein</fullName>
    </recommendedName>
</protein>
<feature type="region of interest" description="Disordered" evidence="1">
    <location>
        <begin position="254"/>
        <end position="275"/>
    </location>
</feature>
<evidence type="ECO:0000313" key="2">
    <source>
        <dbReference type="EMBL" id="KAF2654545.1"/>
    </source>
</evidence>
<dbReference type="Proteomes" id="UP000799324">
    <property type="component" value="Unassembled WGS sequence"/>
</dbReference>
<dbReference type="SUPFAM" id="SSF53098">
    <property type="entry name" value="Ribonuclease H-like"/>
    <property type="match status" value="1"/>
</dbReference>
<dbReference type="AlphaFoldDB" id="A0A6A6T3G3"/>
<dbReference type="Gene3D" id="3.30.420.10">
    <property type="entry name" value="Ribonuclease H-like superfamily/Ribonuclease H"/>
    <property type="match status" value="1"/>
</dbReference>
<evidence type="ECO:0000313" key="3">
    <source>
        <dbReference type="Proteomes" id="UP000799324"/>
    </source>
</evidence>
<feature type="compositionally biased region" description="Polar residues" evidence="1">
    <location>
        <begin position="261"/>
        <end position="272"/>
    </location>
</feature>
<evidence type="ECO:0000256" key="1">
    <source>
        <dbReference type="SAM" id="MobiDB-lite"/>
    </source>
</evidence>
<gene>
    <name evidence="2" type="ORF">K491DRAFT_466842</name>
</gene>
<dbReference type="GO" id="GO:0003676">
    <property type="term" value="F:nucleic acid binding"/>
    <property type="evidence" value="ECO:0007669"/>
    <property type="project" value="InterPro"/>
</dbReference>
<name>A0A6A6T3G3_9PLEO</name>
<evidence type="ECO:0008006" key="4">
    <source>
        <dbReference type="Google" id="ProtNLM"/>
    </source>
</evidence>